<dbReference type="SUPFAM" id="SSF82282">
    <property type="entry name" value="Homocysteine S-methyltransferase"/>
    <property type="match status" value="1"/>
</dbReference>
<sequence length="599" mass="63809">MKQHILTALGERVVVADGAMGSLLFDRGVDSSSCYDVLNLTDPALVQSIHKAYADAGAEIIETNTFGANRVKLGRFDLAHRTREINLRGAELARGQAGPGRWVAGAMGPLGRLGIDPLSQEELEDIFGGQALALVEGGVDFIMLETFASLSLLLTALRGVKAVVSVPVAAQMVFTQRGRTHSGRTARECFDALIWAGADVVGLNCGIGPKNALEVVQGLGPVPVPLSVLPNAGFPESSGDRLIYASSPEYFARRTAACAAHGARLLGGCCGTAPEHIAALVRALDAGSSEARIVSVSPDEVNTQTAAPTRLSRRLAEGKVILVELDPPKHLDVEPVLAAAEALSAAGVDAITIAENPLAVPRLSNIVLAGMVRARTGVDVVVHMTGRDRNLVGMQSTIMGLAASNLHNVLAVTGDPPSAGSAERVSGVYDLRSLELMALLAGFNEGRNHYGDSMRLPVNFCIGGAFNPNTRNMALQVGRMEKKMTAGARYFLTQPVYSRERVDEILAATAHITAPIVLGIMPLASSRNAEFLHNEFPGIEIPSETRERMARAGEHGQEEGVNIAWELLEYAWPHFAGVYIIPPFNRHVMALELMRRLGR</sequence>
<evidence type="ECO:0000313" key="10">
    <source>
        <dbReference type="EMBL" id="SFJ33297.1"/>
    </source>
</evidence>
<dbReference type="GO" id="GO:0046872">
    <property type="term" value="F:metal ion binding"/>
    <property type="evidence" value="ECO:0007669"/>
    <property type="project" value="UniProtKB-KW"/>
</dbReference>
<keyword evidence="4" id="KW-0285">Flavoprotein</keyword>
<feature type="binding site" evidence="8">
    <location>
        <position position="205"/>
    </location>
    <ligand>
        <name>Zn(2+)</name>
        <dbReference type="ChEBI" id="CHEBI:29105"/>
    </ligand>
</feature>
<keyword evidence="8" id="KW-0479">Metal-binding</keyword>
<dbReference type="Pfam" id="PF02219">
    <property type="entry name" value="MTHFR"/>
    <property type="match status" value="1"/>
</dbReference>
<dbReference type="GO" id="GO:0005829">
    <property type="term" value="C:cytosol"/>
    <property type="evidence" value="ECO:0007669"/>
    <property type="project" value="TreeGrafter"/>
</dbReference>
<name>A0A1I3QJ79_9BACT</name>
<keyword evidence="6" id="KW-0274">FAD</keyword>
<accession>A0A1I3QJ79</accession>
<evidence type="ECO:0000256" key="4">
    <source>
        <dbReference type="ARBA" id="ARBA00022630"/>
    </source>
</evidence>
<reference evidence="11" key="1">
    <citation type="submission" date="2016-10" db="EMBL/GenBank/DDBJ databases">
        <authorList>
            <person name="Varghese N."/>
            <person name="Submissions S."/>
        </authorList>
    </citation>
    <scope>NUCLEOTIDE SEQUENCE [LARGE SCALE GENOMIC DNA]</scope>
    <source>
        <strain evidence="11">DSM 5918</strain>
    </source>
</reference>
<evidence type="ECO:0000256" key="5">
    <source>
        <dbReference type="ARBA" id="ARBA00022679"/>
    </source>
</evidence>
<comment type="cofactor">
    <cofactor evidence="8">
        <name>Zn(2+)</name>
        <dbReference type="ChEBI" id="CHEBI:29105"/>
    </cofactor>
</comment>
<feature type="domain" description="Hcy-binding" evidence="9">
    <location>
        <begin position="2"/>
        <end position="284"/>
    </location>
</feature>
<keyword evidence="3 8" id="KW-0489">Methyltransferase</keyword>
<evidence type="ECO:0000259" key="9">
    <source>
        <dbReference type="PROSITE" id="PS50970"/>
    </source>
</evidence>
<dbReference type="GO" id="GO:0035999">
    <property type="term" value="P:tetrahydrofolate interconversion"/>
    <property type="evidence" value="ECO:0007669"/>
    <property type="project" value="UniProtKB-UniPathway"/>
</dbReference>
<dbReference type="Proteomes" id="UP000198635">
    <property type="component" value="Unassembled WGS sequence"/>
</dbReference>
<dbReference type="NCBIfam" id="NF006396">
    <property type="entry name" value="PRK08645.1"/>
    <property type="match status" value="1"/>
</dbReference>
<dbReference type="GO" id="GO:0004489">
    <property type="term" value="F:methylenetetrahydrofolate reductase [NAD(P)H] activity"/>
    <property type="evidence" value="ECO:0007669"/>
    <property type="project" value="InterPro"/>
</dbReference>
<organism evidence="10 11">
    <name type="scientific">Desulfomicrobium apsheronum</name>
    <dbReference type="NCBI Taxonomy" id="52560"/>
    <lineage>
        <taxon>Bacteria</taxon>
        <taxon>Pseudomonadati</taxon>
        <taxon>Thermodesulfobacteriota</taxon>
        <taxon>Desulfovibrionia</taxon>
        <taxon>Desulfovibrionales</taxon>
        <taxon>Desulfomicrobiaceae</taxon>
        <taxon>Desulfomicrobium</taxon>
    </lineage>
</organism>
<evidence type="ECO:0000256" key="2">
    <source>
        <dbReference type="ARBA" id="ARBA00004777"/>
    </source>
</evidence>
<dbReference type="InterPro" id="IPR036589">
    <property type="entry name" value="HCY_dom_sf"/>
</dbReference>
<comment type="pathway">
    <text evidence="2">One-carbon metabolism; tetrahydrofolate interconversion.</text>
</comment>
<dbReference type="InterPro" id="IPR050554">
    <property type="entry name" value="Met_Synthase/Corrinoid"/>
</dbReference>
<feature type="binding site" evidence="8">
    <location>
        <position position="270"/>
    </location>
    <ligand>
        <name>Zn(2+)</name>
        <dbReference type="ChEBI" id="CHEBI:29105"/>
    </ligand>
</feature>
<comment type="cofactor">
    <cofactor evidence="1">
        <name>FAD</name>
        <dbReference type="ChEBI" id="CHEBI:57692"/>
    </cofactor>
</comment>
<evidence type="ECO:0000256" key="1">
    <source>
        <dbReference type="ARBA" id="ARBA00001974"/>
    </source>
</evidence>
<dbReference type="UniPathway" id="UPA00193"/>
<dbReference type="OrthoDB" id="9803687at2"/>
<dbReference type="AlphaFoldDB" id="A0A1I3QJ79"/>
<dbReference type="STRING" id="52560.SAMN04488082_102333"/>
<proteinExistence type="predicted"/>
<dbReference type="Gene3D" id="3.20.20.220">
    <property type="match status" value="1"/>
</dbReference>
<dbReference type="PANTHER" id="PTHR45833">
    <property type="entry name" value="METHIONINE SYNTHASE"/>
    <property type="match status" value="1"/>
</dbReference>
<evidence type="ECO:0000256" key="7">
    <source>
        <dbReference type="ARBA" id="ARBA00023002"/>
    </source>
</evidence>
<evidence type="ECO:0000256" key="3">
    <source>
        <dbReference type="ARBA" id="ARBA00022603"/>
    </source>
</evidence>
<keyword evidence="11" id="KW-1185">Reference proteome</keyword>
<dbReference type="Pfam" id="PF02574">
    <property type="entry name" value="S-methyl_trans"/>
    <property type="match status" value="1"/>
</dbReference>
<keyword evidence="8" id="KW-0862">Zinc</keyword>
<dbReference type="InterPro" id="IPR029041">
    <property type="entry name" value="FAD-linked_oxidoreductase-like"/>
</dbReference>
<gene>
    <name evidence="10" type="ORF">SAMN04488082_102333</name>
</gene>
<dbReference type="GO" id="GO:0032259">
    <property type="term" value="P:methylation"/>
    <property type="evidence" value="ECO:0007669"/>
    <property type="project" value="UniProtKB-KW"/>
</dbReference>
<dbReference type="InterPro" id="IPR003726">
    <property type="entry name" value="HCY_dom"/>
</dbReference>
<dbReference type="RefSeq" id="WP_092372787.1">
    <property type="nucleotide sequence ID" value="NZ_FORX01000002.1"/>
</dbReference>
<dbReference type="PROSITE" id="PS50970">
    <property type="entry name" value="HCY"/>
    <property type="match status" value="1"/>
</dbReference>
<evidence type="ECO:0000256" key="6">
    <source>
        <dbReference type="ARBA" id="ARBA00022827"/>
    </source>
</evidence>
<dbReference type="SUPFAM" id="SSF51730">
    <property type="entry name" value="FAD-linked oxidoreductase"/>
    <property type="match status" value="1"/>
</dbReference>
<protein>
    <submittedName>
        <fullName evidence="10">Homocysteine S-methyltransferase</fullName>
    </submittedName>
</protein>
<keyword evidence="5 8" id="KW-0808">Transferase</keyword>
<dbReference type="CDD" id="cd00537">
    <property type="entry name" value="MTHFR"/>
    <property type="match status" value="1"/>
</dbReference>
<keyword evidence="7" id="KW-0560">Oxidoreductase</keyword>
<feature type="binding site" evidence="8">
    <location>
        <position position="269"/>
    </location>
    <ligand>
        <name>Zn(2+)</name>
        <dbReference type="ChEBI" id="CHEBI:29105"/>
    </ligand>
</feature>
<dbReference type="PANTHER" id="PTHR45833:SF2">
    <property type="entry name" value="BIFUNCTIONAL HOMOCYSTEINE S-METHYLTRANSFERASE_5,10-METHYLENETETRAHYDROFOLATE REDUCTASE"/>
    <property type="match status" value="1"/>
</dbReference>
<dbReference type="GO" id="GO:0008705">
    <property type="term" value="F:methionine synthase activity"/>
    <property type="evidence" value="ECO:0007669"/>
    <property type="project" value="TreeGrafter"/>
</dbReference>
<dbReference type="Gene3D" id="3.20.20.330">
    <property type="entry name" value="Homocysteine-binding-like domain"/>
    <property type="match status" value="1"/>
</dbReference>
<evidence type="ECO:0000313" key="11">
    <source>
        <dbReference type="Proteomes" id="UP000198635"/>
    </source>
</evidence>
<dbReference type="InterPro" id="IPR003171">
    <property type="entry name" value="Mehydrof_redctse-like"/>
</dbReference>
<dbReference type="EMBL" id="FORX01000002">
    <property type="protein sequence ID" value="SFJ33297.1"/>
    <property type="molecule type" value="Genomic_DNA"/>
</dbReference>
<evidence type="ECO:0000256" key="8">
    <source>
        <dbReference type="PROSITE-ProRule" id="PRU00333"/>
    </source>
</evidence>